<evidence type="ECO:0000313" key="2">
    <source>
        <dbReference type="Proteomes" id="UP000774000"/>
    </source>
</evidence>
<gene>
    <name evidence="1" type="ORF">JOC47_000439</name>
</gene>
<proteinExistence type="predicted"/>
<comment type="caution">
    <text evidence="1">The sequence shown here is derived from an EMBL/GenBank/DDBJ whole genome shotgun (WGS) entry which is preliminary data.</text>
</comment>
<evidence type="ECO:0000313" key="1">
    <source>
        <dbReference type="EMBL" id="MBM7555614.1"/>
    </source>
</evidence>
<reference evidence="1" key="1">
    <citation type="submission" date="2021-01" db="EMBL/GenBank/DDBJ databases">
        <title>Genomic Encyclopedia of Type Strains, Phase IV (KMG-IV): sequencing the most valuable type-strain genomes for metagenomic binning, comparative biology and taxonomic classification.</title>
        <authorList>
            <person name="Goeker M."/>
        </authorList>
    </citation>
    <scope>NUCLEOTIDE SEQUENCE</scope>
    <source>
        <strain evidence="1">DSM 23230</strain>
    </source>
</reference>
<accession>A0A938XQB1</accession>
<sequence>MEDLEQRGKLKKVLKEVFMPLVEHQDMMQARLEKRVFDEVEDETGDYNIYATLIPRNKLKLLDDLLFPILEEDEEESEYDPKEMLEQLREGEDVIVSKFF</sequence>
<dbReference type="EMBL" id="JAFBDQ010000002">
    <property type="protein sequence ID" value="MBM7555614.1"/>
    <property type="molecule type" value="Genomic_DNA"/>
</dbReference>
<keyword evidence="2" id="KW-1185">Reference proteome</keyword>
<dbReference type="Proteomes" id="UP000774000">
    <property type="component" value="Unassembled WGS sequence"/>
</dbReference>
<name>A0A938XQB1_9FIRM</name>
<dbReference type="AlphaFoldDB" id="A0A938XQB1"/>
<protein>
    <submittedName>
        <fullName evidence="1">Uncharacterized protein</fullName>
    </submittedName>
</protein>
<organism evidence="1 2">
    <name type="scientific">Halanaerobacter jeridensis</name>
    <dbReference type="NCBI Taxonomy" id="706427"/>
    <lineage>
        <taxon>Bacteria</taxon>
        <taxon>Bacillati</taxon>
        <taxon>Bacillota</taxon>
        <taxon>Clostridia</taxon>
        <taxon>Halanaerobiales</taxon>
        <taxon>Halobacteroidaceae</taxon>
        <taxon>Halanaerobacter</taxon>
    </lineage>
</organism>
<dbReference type="RefSeq" id="WP_204700342.1">
    <property type="nucleotide sequence ID" value="NZ_JAFBDQ010000002.1"/>
</dbReference>